<organism evidence="2 3">
    <name type="scientific">Trichonephila clavata</name>
    <name type="common">Joro spider</name>
    <name type="synonym">Nephila clavata</name>
    <dbReference type="NCBI Taxonomy" id="2740835"/>
    <lineage>
        <taxon>Eukaryota</taxon>
        <taxon>Metazoa</taxon>
        <taxon>Ecdysozoa</taxon>
        <taxon>Arthropoda</taxon>
        <taxon>Chelicerata</taxon>
        <taxon>Arachnida</taxon>
        <taxon>Araneae</taxon>
        <taxon>Araneomorphae</taxon>
        <taxon>Entelegynae</taxon>
        <taxon>Araneoidea</taxon>
        <taxon>Nephilidae</taxon>
        <taxon>Trichonephila</taxon>
    </lineage>
</organism>
<dbReference type="EMBL" id="BMAO01013042">
    <property type="protein sequence ID" value="GFQ85740.1"/>
    <property type="molecule type" value="Genomic_DNA"/>
</dbReference>
<name>A0A8X6IZE2_TRICU</name>
<feature type="compositionally biased region" description="Basic and acidic residues" evidence="1">
    <location>
        <begin position="121"/>
        <end position="139"/>
    </location>
</feature>
<proteinExistence type="predicted"/>
<evidence type="ECO:0000313" key="2">
    <source>
        <dbReference type="EMBL" id="GFQ85740.1"/>
    </source>
</evidence>
<dbReference type="Proteomes" id="UP000887116">
    <property type="component" value="Unassembled WGS sequence"/>
</dbReference>
<feature type="region of interest" description="Disordered" evidence="1">
    <location>
        <begin position="1"/>
        <end position="41"/>
    </location>
</feature>
<evidence type="ECO:0000256" key="1">
    <source>
        <dbReference type="SAM" id="MobiDB-lite"/>
    </source>
</evidence>
<gene>
    <name evidence="2" type="ORF">TNCT_2531</name>
</gene>
<protein>
    <submittedName>
        <fullName evidence="2">Uncharacterized protein</fullName>
    </submittedName>
</protein>
<keyword evidence="3" id="KW-1185">Reference proteome</keyword>
<reference evidence="2" key="1">
    <citation type="submission" date="2020-07" db="EMBL/GenBank/DDBJ databases">
        <title>Multicomponent nature underlies the extraordinary mechanical properties of spider dragline silk.</title>
        <authorList>
            <person name="Kono N."/>
            <person name="Nakamura H."/>
            <person name="Mori M."/>
            <person name="Yoshida Y."/>
            <person name="Ohtoshi R."/>
            <person name="Malay A.D."/>
            <person name="Moran D.A.P."/>
            <person name="Tomita M."/>
            <person name="Numata K."/>
            <person name="Arakawa K."/>
        </authorList>
    </citation>
    <scope>NUCLEOTIDE SEQUENCE</scope>
</reference>
<feature type="region of interest" description="Disordered" evidence="1">
    <location>
        <begin position="103"/>
        <end position="139"/>
    </location>
</feature>
<accession>A0A8X6IZE2</accession>
<evidence type="ECO:0000313" key="3">
    <source>
        <dbReference type="Proteomes" id="UP000887116"/>
    </source>
</evidence>
<feature type="compositionally biased region" description="Basic and acidic residues" evidence="1">
    <location>
        <begin position="29"/>
        <end position="41"/>
    </location>
</feature>
<sequence>MGASDYRVWAGESPRASNQPVHPKPKWSVAKDVRSSRQRRQWEEIRSGEGAAGLMIHRLIILSPYVGSTNWNIENGEDEIPSGENAEGKLTLFWEKISGVGSEFQQGDRHTEAASGHGRSRVLDDENTRPQNCTDKKEMSGEKINIALINSELSSMLPISIESANNFERH</sequence>
<comment type="caution">
    <text evidence="2">The sequence shown here is derived from an EMBL/GenBank/DDBJ whole genome shotgun (WGS) entry which is preliminary data.</text>
</comment>
<dbReference type="AlphaFoldDB" id="A0A8X6IZE2"/>